<feature type="transmembrane region" description="Helical" evidence="7">
    <location>
        <begin position="184"/>
        <end position="202"/>
    </location>
</feature>
<dbReference type="EMBL" id="PDDY01000001">
    <property type="protein sequence ID" value="PEH43442.1"/>
    <property type="molecule type" value="Genomic_DNA"/>
</dbReference>
<dbReference type="OrthoDB" id="9803623at2"/>
<evidence type="ECO:0000256" key="5">
    <source>
        <dbReference type="ARBA" id="ARBA00022989"/>
    </source>
</evidence>
<dbReference type="Proteomes" id="UP000220629">
    <property type="component" value="Unassembled WGS sequence"/>
</dbReference>
<dbReference type="InterPro" id="IPR000515">
    <property type="entry name" value="MetI-like"/>
</dbReference>
<evidence type="ECO:0000313" key="13">
    <source>
        <dbReference type="Proteomes" id="UP000220629"/>
    </source>
</evidence>
<dbReference type="InterPro" id="IPR045621">
    <property type="entry name" value="BPD_transp_1_N"/>
</dbReference>
<keyword evidence="2 7" id="KW-0813">Transport</keyword>
<dbReference type="PANTHER" id="PTHR43163">
    <property type="entry name" value="DIPEPTIDE TRANSPORT SYSTEM PERMEASE PROTEIN DPPB-RELATED"/>
    <property type="match status" value="1"/>
</dbReference>
<feature type="transmembrane region" description="Helical" evidence="7">
    <location>
        <begin position="242"/>
        <end position="269"/>
    </location>
</feature>
<dbReference type="Pfam" id="PF00528">
    <property type="entry name" value="BPD_transp_1"/>
    <property type="match status" value="1"/>
</dbReference>
<evidence type="ECO:0000256" key="6">
    <source>
        <dbReference type="ARBA" id="ARBA00023136"/>
    </source>
</evidence>
<dbReference type="GO" id="GO:0005886">
    <property type="term" value="C:plasma membrane"/>
    <property type="evidence" value="ECO:0007669"/>
    <property type="project" value="UniProtKB-SubCell"/>
</dbReference>
<dbReference type="PANTHER" id="PTHR43163:SF2">
    <property type="entry name" value="ABC TRANSPORTER PERMEASE PROTEIN"/>
    <property type="match status" value="1"/>
</dbReference>
<dbReference type="Pfam" id="PF19300">
    <property type="entry name" value="BPD_transp_1_N"/>
    <property type="match status" value="1"/>
</dbReference>
<dbReference type="Proteomes" id="UP001059745">
    <property type="component" value="Chromosome 2"/>
</dbReference>
<keyword evidence="5 7" id="KW-1133">Transmembrane helix</keyword>
<feature type="transmembrane region" description="Helical" evidence="7">
    <location>
        <begin position="144"/>
        <end position="164"/>
    </location>
</feature>
<gene>
    <name evidence="10" type="ORF">CRM94_15505</name>
    <name evidence="9" type="ORF">DM48_1580</name>
    <name evidence="11" type="ORF">NYZ96_21945</name>
</gene>
<keyword evidence="3" id="KW-1003">Cell membrane</keyword>
<evidence type="ECO:0000313" key="10">
    <source>
        <dbReference type="EMBL" id="PEH43442.1"/>
    </source>
</evidence>
<dbReference type="SUPFAM" id="SSF161098">
    <property type="entry name" value="MetI-like"/>
    <property type="match status" value="1"/>
</dbReference>
<keyword evidence="4 7" id="KW-0812">Transmembrane</keyword>
<reference evidence="10" key="2">
    <citation type="submission" date="2017-09" db="EMBL/GenBank/DDBJ databases">
        <title>FDA dAtabase for Regulatory Grade micrObial Sequences (FDA-ARGOS): Supporting development and validation of Infectious Disease Dx tests.</title>
        <authorList>
            <person name="Minogue T."/>
            <person name="Wolcott M."/>
            <person name="Wasieloski L."/>
            <person name="Aguilar W."/>
            <person name="Moore D."/>
            <person name="Tallon L.J."/>
            <person name="Sadzewicz L."/>
            <person name="Ott S."/>
            <person name="Zhao X."/>
            <person name="Nagaraj S."/>
            <person name="Vavikolanu K."/>
            <person name="Aluvathingal J."/>
            <person name="Nadendla S."/>
            <person name="Sichtig H."/>
        </authorList>
    </citation>
    <scope>NUCLEOTIDE SEQUENCE</scope>
    <source>
        <strain evidence="10">FDAARGOS_390</strain>
    </source>
</reference>
<evidence type="ECO:0000256" key="1">
    <source>
        <dbReference type="ARBA" id="ARBA00004651"/>
    </source>
</evidence>
<sequence length="323" mass="34924">MTAFILRRIVQSAGVLLLTSVLVFCGVYAIGDPIAILVPADASPAEIAEATRALGLDQPLWHQYLHFVARALHGDLGRSFVFDEPSIRLIFERLPATLELGFVALVLALGIGLPLGLLAGLRAGSRFDRCVMSGSILGFSLPNFWQGIMLVLVFSVTLGWLPSAGRGALGDWFGIHTSLATRDGLLHLLLPALNLSLFKMSLVTRLTRAGVRETLPLDYVKFARAKGLPARRVIGVHVLKNILIPIVTVVGMELGSLIAFATVTETIFAWPGVGKLIIDSITRLDRPVIVAYLLIVVSLFTLLNLAVDIIQSLLDPRVRLEAA</sequence>
<evidence type="ECO:0000256" key="2">
    <source>
        <dbReference type="ARBA" id="ARBA00022448"/>
    </source>
</evidence>
<feature type="domain" description="ABC transmembrane type-1" evidence="8">
    <location>
        <begin position="94"/>
        <end position="307"/>
    </location>
</feature>
<evidence type="ECO:0000313" key="12">
    <source>
        <dbReference type="Proteomes" id="UP000029590"/>
    </source>
</evidence>
<dbReference type="EMBL" id="JPGG01000016">
    <property type="protein sequence ID" value="KGC15789.1"/>
    <property type="molecule type" value="Genomic_DNA"/>
</dbReference>
<dbReference type="AlphaFoldDB" id="A0A095YDL8"/>
<dbReference type="InterPro" id="IPR035906">
    <property type="entry name" value="MetI-like_sf"/>
</dbReference>
<feature type="transmembrane region" description="Helical" evidence="7">
    <location>
        <begin position="289"/>
        <end position="310"/>
    </location>
</feature>
<evidence type="ECO:0000259" key="8">
    <source>
        <dbReference type="PROSITE" id="PS50928"/>
    </source>
</evidence>
<proteinExistence type="inferred from homology"/>
<dbReference type="GO" id="GO:0055085">
    <property type="term" value="P:transmembrane transport"/>
    <property type="evidence" value="ECO:0007669"/>
    <property type="project" value="InterPro"/>
</dbReference>
<reference evidence="11" key="4">
    <citation type="submission" date="2022-09" db="EMBL/GenBank/DDBJ databases">
        <title>Genomic of Burkholderia gladioli.</title>
        <authorList>
            <person name="Wu H."/>
        </authorList>
    </citation>
    <scope>NUCLEOTIDE SEQUENCE</scope>
    <source>
        <strain evidence="11">ZN-S4</strain>
    </source>
</reference>
<dbReference type="GeneID" id="66459691"/>
<feature type="transmembrane region" description="Helical" evidence="7">
    <location>
        <begin position="100"/>
        <end position="123"/>
    </location>
</feature>
<evidence type="ECO:0000313" key="11">
    <source>
        <dbReference type="EMBL" id="UWX74199.1"/>
    </source>
</evidence>
<keyword evidence="6 7" id="KW-0472">Membrane</keyword>
<dbReference type="Proteomes" id="UP000029590">
    <property type="component" value="Unassembled WGS sequence"/>
</dbReference>
<dbReference type="CDD" id="cd06261">
    <property type="entry name" value="TM_PBP2"/>
    <property type="match status" value="1"/>
</dbReference>
<reference evidence="9 12" key="1">
    <citation type="submission" date="2014-04" db="EMBL/GenBank/DDBJ databases">
        <authorList>
            <person name="Bishop-Lilly K.A."/>
            <person name="Broomall S.M."/>
            <person name="Chain P.S."/>
            <person name="Chertkov O."/>
            <person name="Coyne S.R."/>
            <person name="Daligault H.E."/>
            <person name="Davenport K.W."/>
            <person name="Erkkila T."/>
            <person name="Frey K.G."/>
            <person name="Gibbons H.S."/>
            <person name="Gu W."/>
            <person name="Jaissle J."/>
            <person name="Johnson S.L."/>
            <person name="Koroleva G.I."/>
            <person name="Ladner J.T."/>
            <person name="Lo C.-C."/>
            <person name="Minogue T.D."/>
            <person name="Munk C."/>
            <person name="Palacios G.F."/>
            <person name="Redden C.L."/>
            <person name="Rosenzweig C.N."/>
            <person name="Scholz M.B."/>
            <person name="Teshima H."/>
            <person name="Xu Y."/>
        </authorList>
    </citation>
    <scope>NUCLEOTIDE SEQUENCE [LARGE SCALE GENOMIC DNA]</scope>
    <source>
        <strain evidence="12">gladioli</strain>
        <strain evidence="9">Gladioli</strain>
    </source>
</reference>
<protein>
    <submittedName>
        <fullName evidence="10">ABC transporter permease</fullName>
    </submittedName>
    <submittedName>
        <fullName evidence="9">Binding--dependent transport system inner membrane component family protein</fullName>
    </submittedName>
</protein>
<dbReference type="RefSeq" id="WP_036032903.1">
    <property type="nucleotide sequence ID" value="NZ_CADEPT010000003.1"/>
</dbReference>
<accession>A0A095YDL8</accession>
<evidence type="ECO:0000256" key="7">
    <source>
        <dbReference type="RuleBase" id="RU363032"/>
    </source>
</evidence>
<reference evidence="13" key="3">
    <citation type="submission" date="2017-09" db="EMBL/GenBank/DDBJ databases">
        <title>FDA dAtabase for Regulatory Grade micrObial Sequences (FDA-ARGOS): Supporting development and validation of Infectious Disease Dx tests.</title>
        <authorList>
            <person name="Minogue T."/>
            <person name="Wolcott M."/>
            <person name="Wasieloski L."/>
            <person name="Aguilar W."/>
            <person name="Moore D."/>
            <person name="Tallon L."/>
            <person name="Sadzewicz L."/>
            <person name="Ott S."/>
            <person name="Zhao X."/>
            <person name="Nagaraj S."/>
            <person name="Vavikolanu K."/>
            <person name="Aluvathingal J."/>
            <person name="Nadendla S."/>
            <person name="Sichtig H."/>
        </authorList>
    </citation>
    <scope>NUCLEOTIDE SEQUENCE [LARGE SCALE GENOMIC DNA]</scope>
    <source>
        <strain evidence="13">FDAARGOS_390</strain>
    </source>
</reference>
<dbReference type="EMBL" id="CP104215">
    <property type="protein sequence ID" value="UWX74199.1"/>
    <property type="molecule type" value="Genomic_DNA"/>
</dbReference>
<comment type="subcellular location">
    <subcellularLocation>
        <location evidence="1 7">Cell membrane</location>
        <topology evidence="1 7">Multi-pass membrane protein</topology>
    </subcellularLocation>
</comment>
<evidence type="ECO:0000256" key="3">
    <source>
        <dbReference type="ARBA" id="ARBA00022475"/>
    </source>
</evidence>
<dbReference type="PROSITE" id="PS50928">
    <property type="entry name" value="ABC_TM1"/>
    <property type="match status" value="1"/>
</dbReference>
<evidence type="ECO:0000256" key="4">
    <source>
        <dbReference type="ARBA" id="ARBA00022692"/>
    </source>
</evidence>
<dbReference type="KEGG" id="bgo:BM43_6184"/>
<name>A0A095YDL8_BURGA</name>
<comment type="similarity">
    <text evidence="7">Belongs to the binding-protein-dependent transport system permease family.</text>
</comment>
<dbReference type="Gene3D" id="1.10.3720.10">
    <property type="entry name" value="MetI-like"/>
    <property type="match status" value="1"/>
</dbReference>
<evidence type="ECO:0000313" key="9">
    <source>
        <dbReference type="EMBL" id="KGC15789.1"/>
    </source>
</evidence>
<accession>A0A095HQF0</accession>
<organism evidence="10 13">
    <name type="scientific">Burkholderia gladioli</name>
    <name type="common">Pseudomonas marginata</name>
    <name type="synonym">Phytomonas marginata</name>
    <dbReference type="NCBI Taxonomy" id="28095"/>
    <lineage>
        <taxon>Bacteria</taxon>
        <taxon>Pseudomonadati</taxon>
        <taxon>Pseudomonadota</taxon>
        <taxon>Betaproteobacteria</taxon>
        <taxon>Burkholderiales</taxon>
        <taxon>Burkholderiaceae</taxon>
        <taxon>Burkholderia</taxon>
    </lineage>
</organism>